<dbReference type="GO" id="GO:0016836">
    <property type="term" value="F:hydro-lyase activity"/>
    <property type="evidence" value="ECO:0007669"/>
    <property type="project" value="TreeGrafter"/>
</dbReference>
<dbReference type="GO" id="GO:0006631">
    <property type="term" value="P:fatty acid metabolic process"/>
    <property type="evidence" value="ECO:0007669"/>
    <property type="project" value="UniProtKB-KW"/>
</dbReference>
<keyword evidence="8" id="KW-1185">Reference proteome</keyword>
<dbReference type="PANTHER" id="PTHR43602:SF1">
    <property type="entry name" value="ENOYL-COA HYDRATASE DOMAIN-CONTAINING PROTEIN 3, MITOCHONDRIAL"/>
    <property type="match status" value="1"/>
</dbReference>
<comment type="function">
    <text evidence="5">May play a role in fatty acid biosynthesis and insulin sensitivity.</text>
</comment>
<accession>A0A2N5XQF0</accession>
<dbReference type="NCBIfam" id="NF006008">
    <property type="entry name" value="PRK08139.1"/>
    <property type="match status" value="1"/>
</dbReference>
<evidence type="ECO:0000256" key="4">
    <source>
        <dbReference type="ARBA" id="ARBA00023098"/>
    </source>
</evidence>
<reference evidence="7 8" key="1">
    <citation type="submission" date="2018-01" db="EMBL/GenBank/DDBJ databases">
        <title>The draft genome sequence of Cohaesibacter sp. H1304.</title>
        <authorList>
            <person name="Wang N.-N."/>
            <person name="Du Z.-J."/>
        </authorList>
    </citation>
    <scope>NUCLEOTIDE SEQUENCE [LARGE SCALE GENOMIC DNA]</scope>
    <source>
        <strain evidence="7 8">H1304</strain>
    </source>
</reference>
<dbReference type="InterPro" id="IPR014748">
    <property type="entry name" value="Enoyl-CoA_hydra_C"/>
</dbReference>
<keyword evidence="2" id="KW-0276">Fatty acid metabolism</keyword>
<name>A0A2N5XQF0_9HYPH</name>
<evidence type="ECO:0000256" key="3">
    <source>
        <dbReference type="ARBA" id="ARBA00022946"/>
    </source>
</evidence>
<dbReference type="Gene3D" id="3.90.226.10">
    <property type="entry name" value="2-enoyl-CoA Hydratase, Chain A, domain 1"/>
    <property type="match status" value="1"/>
</dbReference>
<sequence>MTATNSEQESAVLVEQVGPIRRLIMNRPKSRNALSEEMMEALAKELDNANNDDATRVVVIAANGPVFCAGHNLKELTARRSDPDHGRHYFALIMRTCSTLMQAIVNMPKIVIAEVQGTATAAGLQLVATCDLAICVNESNFCTPGVNIGLFCSTPMVALTRAVPRKQAMEMLVTGEEIDAHTAKAYGIVNRVVPLEYLRLVVDKYATEIAQKSAHALKFGKETFYRQADMNLADAYDLTSLVMTENMLAADSEEGISAFLAKRSADWPSLK</sequence>
<gene>
    <name evidence="7" type="ORF">C0081_11515</name>
</gene>
<dbReference type="EMBL" id="PKUQ01000022">
    <property type="protein sequence ID" value="PLW76695.1"/>
    <property type="molecule type" value="Genomic_DNA"/>
</dbReference>
<comment type="caution">
    <text evidence="7">The sequence shown here is derived from an EMBL/GenBank/DDBJ whole genome shotgun (WGS) entry which is preliminary data.</text>
</comment>
<dbReference type="SUPFAM" id="SSF52096">
    <property type="entry name" value="ClpP/crotonase"/>
    <property type="match status" value="1"/>
</dbReference>
<evidence type="ECO:0000313" key="8">
    <source>
        <dbReference type="Proteomes" id="UP000234881"/>
    </source>
</evidence>
<evidence type="ECO:0000313" key="7">
    <source>
        <dbReference type="EMBL" id="PLW76695.1"/>
    </source>
</evidence>
<comment type="similarity">
    <text evidence="1">Belongs to the enoyl-CoA hydratase/isomerase family.</text>
</comment>
<evidence type="ECO:0000256" key="1">
    <source>
        <dbReference type="ARBA" id="ARBA00005254"/>
    </source>
</evidence>
<dbReference type="Pfam" id="PF00378">
    <property type="entry name" value="ECH_1"/>
    <property type="match status" value="1"/>
</dbReference>
<organism evidence="7 8">
    <name type="scientific">Cohaesibacter celericrescens</name>
    <dbReference type="NCBI Taxonomy" id="2067669"/>
    <lineage>
        <taxon>Bacteria</taxon>
        <taxon>Pseudomonadati</taxon>
        <taxon>Pseudomonadota</taxon>
        <taxon>Alphaproteobacteria</taxon>
        <taxon>Hyphomicrobiales</taxon>
        <taxon>Cohaesibacteraceae</taxon>
    </lineage>
</organism>
<dbReference type="Proteomes" id="UP000234881">
    <property type="component" value="Unassembled WGS sequence"/>
</dbReference>
<dbReference type="CDD" id="cd06558">
    <property type="entry name" value="crotonase-like"/>
    <property type="match status" value="1"/>
</dbReference>
<dbReference type="Gene3D" id="1.10.12.10">
    <property type="entry name" value="Lyase 2-enoyl-coa Hydratase, Chain A, domain 2"/>
    <property type="match status" value="1"/>
</dbReference>
<dbReference type="PANTHER" id="PTHR43602">
    <property type="match status" value="1"/>
</dbReference>
<evidence type="ECO:0000256" key="5">
    <source>
        <dbReference type="ARBA" id="ARBA00037410"/>
    </source>
</evidence>
<protein>
    <recommendedName>
        <fullName evidence="6">Enoyl-CoA hydratase domain-containing protein 3, mitochondrial</fullName>
    </recommendedName>
</protein>
<dbReference type="InterPro" id="IPR001753">
    <property type="entry name" value="Enoyl-CoA_hydra/iso"/>
</dbReference>
<evidence type="ECO:0000256" key="6">
    <source>
        <dbReference type="ARBA" id="ARBA00040545"/>
    </source>
</evidence>
<dbReference type="InterPro" id="IPR029045">
    <property type="entry name" value="ClpP/crotonase-like_dom_sf"/>
</dbReference>
<dbReference type="AlphaFoldDB" id="A0A2N5XQF0"/>
<keyword evidence="4" id="KW-0443">Lipid metabolism</keyword>
<dbReference type="OrthoDB" id="9795613at2"/>
<dbReference type="InterPro" id="IPR052377">
    <property type="entry name" value="Mitochondrial_ECH-domain"/>
</dbReference>
<keyword evidence="3" id="KW-0809">Transit peptide</keyword>
<evidence type="ECO:0000256" key="2">
    <source>
        <dbReference type="ARBA" id="ARBA00022832"/>
    </source>
</evidence>
<proteinExistence type="inferred from homology"/>
<dbReference type="RefSeq" id="WP_101533984.1">
    <property type="nucleotide sequence ID" value="NZ_JBFHIU010000084.1"/>
</dbReference>